<organism evidence="2 3">
    <name type="scientific">Lingula anatina</name>
    <name type="common">Brachiopod</name>
    <name type="synonym">Lingula unguis</name>
    <dbReference type="NCBI Taxonomy" id="7574"/>
    <lineage>
        <taxon>Eukaryota</taxon>
        <taxon>Metazoa</taxon>
        <taxon>Spiralia</taxon>
        <taxon>Lophotrochozoa</taxon>
        <taxon>Brachiopoda</taxon>
        <taxon>Linguliformea</taxon>
        <taxon>Lingulata</taxon>
        <taxon>Lingulida</taxon>
        <taxon>Linguloidea</taxon>
        <taxon>Lingulidae</taxon>
        <taxon>Lingula</taxon>
    </lineage>
</organism>
<name>A0A1S3HDY9_LINAN</name>
<dbReference type="RefSeq" id="XP_013384268.1">
    <property type="nucleotide sequence ID" value="XM_013528814.1"/>
</dbReference>
<gene>
    <name evidence="3" type="primary">LOC106154462</name>
</gene>
<evidence type="ECO:0000313" key="2">
    <source>
        <dbReference type="Proteomes" id="UP000085678"/>
    </source>
</evidence>
<dbReference type="AlphaFoldDB" id="A0A1S3HDY9"/>
<protein>
    <submittedName>
        <fullName evidence="3">Uncharacterized protein LOC106154462</fullName>
    </submittedName>
</protein>
<proteinExistence type="predicted"/>
<keyword evidence="1" id="KW-0238">DNA-binding</keyword>
<evidence type="ECO:0000256" key="1">
    <source>
        <dbReference type="ARBA" id="ARBA00023125"/>
    </source>
</evidence>
<dbReference type="PANTHER" id="PTHR34605:SF5">
    <property type="entry name" value="INTEGRASE_RECOMBINASE XERD HOMOLOG"/>
    <property type="match status" value="1"/>
</dbReference>
<keyword evidence="2" id="KW-1185">Reference proteome</keyword>
<reference evidence="3" key="1">
    <citation type="submission" date="2025-08" db="UniProtKB">
        <authorList>
            <consortium name="RefSeq"/>
        </authorList>
    </citation>
    <scope>IDENTIFICATION</scope>
    <source>
        <tissue evidence="3">Gonads</tissue>
    </source>
</reference>
<dbReference type="OrthoDB" id="6144328at2759"/>
<accession>A0A1S3HDY9</accession>
<dbReference type="InParanoid" id="A0A1S3HDY9"/>
<sequence>MQSRRALLNMARFSLHDWGLSNELSEETINALRENGFTSKRAICTLNSKKVERLFSSLQPAQRLLLQEAVQELKDTPTIPHNAEATTTGNLQQKLDSGDSLSIADIMSIMGEALKASEKPTTATPKSSYENTEDKQLDGFAEQLDREVALLIEQRWAPATKRTNASHERSFVSFCERIGVPSVPASNNTIARYVAFLARDKSFKTVQQYVNIIRILHLDKEYPNPLNSNWTITSLLKGVKRSKGDTTASKLPLLPAHLLKIHSTLNFSQPQDCRFWAALLTGFFGLLRVSNLTCTGQEDCKSIRRCDVRFHKSGTVIEN</sequence>
<evidence type="ECO:0000313" key="3">
    <source>
        <dbReference type="RefSeq" id="XP_013384268.1"/>
    </source>
</evidence>
<dbReference type="Gene3D" id="1.10.150.130">
    <property type="match status" value="1"/>
</dbReference>
<dbReference type="PANTHER" id="PTHR34605">
    <property type="entry name" value="PHAGE_INTEGRASE DOMAIN-CONTAINING PROTEIN"/>
    <property type="match status" value="1"/>
</dbReference>
<dbReference type="InterPro" id="IPR052925">
    <property type="entry name" value="Phage_Integrase-like_Recomb"/>
</dbReference>
<dbReference type="InterPro" id="IPR010998">
    <property type="entry name" value="Integrase_recombinase_N"/>
</dbReference>
<dbReference type="Proteomes" id="UP000085678">
    <property type="component" value="Unplaced"/>
</dbReference>
<dbReference type="KEGG" id="lak:106154462"/>
<dbReference type="GO" id="GO:0003677">
    <property type="term" value="F:DNA binding"/>
    <property type="evidence" value="ECO:0007669"/>
    <property type="project" value="UniProtKB-KW"/>
</dbReference>
<dbReference type="GeneID" id="106154462"/>
<dbReference type="SUPFAM" id="SSF47823">
    <property type="entry name" value="lambda integrase-like, N-terminal domain"/>
    <property type="match status" value="1"/>
</dbReference>